<keyword evidence="4" id="KW-1003">Cell membrane</keyword>
<dbReference type="PROSITE" id="PS52015">
    <property type="entry name" value="TONB_CTD"/>
    <property type="match status" value="1"/>
</dbReference>
<evidence type="ECO:0000259" key="11">
    <source>
        <dbReference type="PROSITE" id="PS52015"/>
    </source>
</evidence>
<dbReference type="GO" id="GO:0098797">
    <property type="term" value="C:plasma membrane protein complex"/>
    <property type="evidence" value="ECO:0007669"/>
    <property type="project" value="TreeGrafter"/>
</dbReference>
<gene>
    <name evidence="12" type="ORF">ERJ67_04740</name>
</gene>
<protein>
    <submittedName>
        <fullName evidence="12">TonB family protein</fullName>
    </submittedName>
</protein>
<dbReference type="Gene3D" id="3.30.1150.10">
    <property type="match status" value="1"/>
</dbReference>
<reference evidence="12 13" key="1">
    <citation type="journal article" date="2019" name="mSystems">
        <title>Life at home and on the roam: Genomic adaptions reflect the dual lifestyle of an intracellular, facultative symbiont.</title>
        <authorList>
            <person name="Burgsdorf I."/>
        </authorList>
    </citation>
    <scope>NUCLEOTIDE SEQUENCE [LARGE SCALE GENOMIC DNA]</scope>
    <source>
        <strain evidence="12">277cV</strain>
    </source>
</reference>
<feature type="region of interest" description="Disordered" evidence="10">
    <location>
        <begin position="81"/>
        <end position="131"/>
    </location>
</feature>
<comment type="subcellular location">
    <subcellularLocation>
        <location evidence="1">Cell inner membrane</location>
        <topology evidence="1">Single-pass membrane protein</topology>
        <orientation evidence="1">Periplasmic side</orientation>
    </subcellularLocation>
</comment>
<keyword evidence="9" id="KW-0472">Membrane</keyword>
<comment type="similarity">
    <text evidence="2">Belongs to the TonB family.</text>
</comment>
<sequence>MQITQQQWAGAFCTALALHSVLIASMLQSGVQLRANSSTPYIPIRVSFDLHRERAAAGSDLTPQPETVSATAAMDPLPVDAVQEREPPPPSPPVPVEATPVEPAPVEASATTMSPPADGPSSLSKPSDQAQGTIEAAGANHQLTSRWQTPAMPSARDRYVAELASWLAKHKQYPLRARQRRQEGIALLSFVVGRNGQIHRPTIRQSSGSALLDRAVLALLQRAQPLPAIPDQLNQDSLEVVVPVQFRLR</sequence>
<evidence type="ECO:0000256" key="7">
    <source>
        <dbReference type="ARBA" id="ARBA00022927"/>
    </source>
</evidence>
<evidence type="ECO:0000313" key="12">
    <source>
        <dbReference type="EMBL" id="TGG93069.1"/>
    </source>
</evidence>
<dbReference type="GO" id="GO:0031992">
    <property type="term" value="F:energy transducer activity"/>
    <property type="evidence" value="ECO:0007669"/>
    <property type="project" value="TreeGrafter"/>
</dbReference>
<evidence type="ECO:0000256" key="8">
    <source>
        <dbReference type="ARBA" id="ARBA00022989"/>
    </source>
</evidence>
<dbReference type="InterPro" id="IPR051045">
    <property type="entry name" value="TonB-dependent_transducer"/>
</dbReference>
<evidence type="ECO:0000256" key="3">
    <source>
        <dbReference type="ARBA" id="ARBA00022448"/>
    </source>
</evidence>
<evidence type="ECO:0000256" key="2">
    <source>
        <dbReference type="ARBA" id="ARBA00006555"/>
    </source>
</evidence>
<evidence type="ECO:0000256" key="1">
    <source>
        <dbReference type="ARBA" id="ARBA00004383"/>
    </source>
</evidence>
<accession>A0A524RNZ2</accession>
<comment type="caution">
    <text evidence="12">The sequence shown here is derived from an EMBL/GenBank/DDBJ whole genome shotgun (WGS) entry which is preliminary data.</text>
</comment>
<organism evidence="12 13">
    <name type="scientific">Aphanocapsa feldmannii 277cV</name>
    <dbReference type="NCBI Taxonomy" id="2507553"/>
    <lineage>
        <taxon>Bacteria</taxon>
        <taxon>Bacillati</taxon>
        <taxon>Cyanobacteriota</taxon>
        <taxon>Cyanophyceae</taxon>
        <taxon>Oscillatoriophycideae</taxon>
        <taxon>Chroococcales</taxon>
        <taxon>Microcystaceae</taxon>
        <taxon>Aphanocapsa</taxon>
    </lineage>
</organism>
<dbReference type="GO" id="GO:0055085">
    <property type="term" value="P:transmembrane transport"/>
    <property type="evidence" value="ECO:0007669"/>
    <property type="project" value="InterPro"/>
</dbReference>
<dbReference type="SUPFAM" id="SSF74653">
    <property type="entry name" value="TolA/TonB C-terminal domain"/>
    <property type="match status" value="1"/>
</dbReference>
<feature type="compositionally biased region" description="Polar residues" evidence="10">
    <location>
        <begin position="121"/>
        <end position="131"/>
    </location>
</feature>
<keyword evidence="6" id="KW-0812">Transmembrane</keyword>
<evidence type="ECO:0000256" key="9">
    <source>
        <dbReference type="ARBA" id="ARBA00023136"/>
    </source>
</evidence>
<name>A0A524RNZ2_9CHRO</name>
<evidence type="ECO:0000256" key="10">
    <source>
        <dbReference type="SAM" id="MobiDB-lite"/>
    </source>
</evidence>
<dbReference type="PANTHER" id="PTHR33446:SF2">
    <property type="entry name" value="PROTEIN TONB"/>
    <property type="match status" value="1"/>
</dbReference>
<proteinExistence type="inferred from homology"/>
<keyword evidence="3" id="KW-0813">Transport</keyword>
<dbReference type="Proteomes" id="UP000317990">
    <property type="component" value="Unassembled WGS sequence"/>
</dbReference>
<dbReference type="InterPro" id="IPR037682">
    <property type="entry name" value="TonB_C"/>
</dbReference>
<dbReference type="PANTHER" id="PTHR33446">
    <property type="entry name" value="PROTEIN TONB-RELATED"/>
    <property type="match status" value="1"/>
</dbReference>
<evidence type="ECO:0000256" key="5">
    <source>
        <dbReference type="ARBA" id="ARBA00022519"/>
    </source>
</evidence>
<evidence type="ECO:0000313" key="13">
    <source>
        <dbReference type="Proteomes" id="UP000317990"/>
    </source>
</evidence>
<dbReference type="NCBIfam" id="TIGR01352">
    <property type="entry name" value="tonB_Cterm"/>
    <property type="match status" value="1"/>
</dbReference>
<keyword evidence="8" id="KW-1133">Transmembrane helix</keyword>
<keyword evidence="7" id="KW-0653">Protein transport</keyword>
<evidence type="ECO:0000256" key="6">
    <source>
        <dbReference type="ARBA" id="ARBA00022692"/>
    </source>
</evidence>
<dbReference type="GO" id="GO:0015031">
    <property type="term" value="P:protein transport"/>
    <property type="evidence" value="ECO:0007669"/>
    <property type="project" value="UniProtKB-KW"/>
</dbReference>
<dbReference type="InterPro" id="IPR006260">
    <property type="entry name" value="TonB/TolA_C"/>
</dbReference>
<dbReference type="Pfam" id="PF03544">
    <property type="entry name" value="TonB_C"/>
    <property type="match status" value="1"/>
</dbReference>
<feature type="compositionally biased region" description="Low complexity" evidence="10">
    <location>
        <begin position="96"/>
        <end position="111"/>
    </location>
</feature>
<dbReference type="AlphaFoldDB" id="A0A524RNZ2"/>
<keyword evidence="5" id="KW-0997">Cell inner membrane</keyword>
<evidence type="ECO:0000256" key="4">
    <source>
        <dbReference type="ARBA" id="ARBA00022475"/>
    </source>
</evidence>
<feature type="domain" description="TonB C-terminal" evidence="11">
    <location>
        <begin position="158"/>
        <end position="249"/>
    </location>
</feature>
<dbReference type="EMBL" id="SRMO01000054">
    <property type="protein sequence ID" value="TGG93069.1"/>
    <property type="molecule type" value="Genomic_DNA"/>
</dbReference>